<evidence type="ECO:0000256" key="1">
    <source>
        <dbReference type="SAM" id="MobiDB-lite"/>
    </source>
</evidence>
<reference evidence="3" key="1">
    <citation type="submission" date="2014-11" db="EMBL/GenBank/DDBJ databases">
        <authorList>
            <person name="Amaro Gonzalez C."/>
        </authorList>
    </citation>
    <scope>NUCLEOTIDE SEQUENCE</scope>
</reference>
<keyword evidence="2" id="KW-0812">Transmembrane</keyword>
<feature type="region of interest" description="Disordered" evidence="1">
    <location>
        <begin position="1"/>
        <end position="20"/>
    </location>
</feature>
<feature type="transmembrane region" description="Helical" evidence="2">
    <location>
        <begin position="39"/>
        <end position="58"/>
    </location>
</feature>
<proteinExistence type="predicted"/>
<accession>A0A0E9PH49</accession>
<keyword evidence="2" id="KW-1133">Transmembrane helix</keyword>
<dbReference type="AlphaFoldDB" id="A0A0E9PH49"/>
<organism evidence="3">
    <name type="scientific">Anguilla anguilla</name>
    <name type="common">European freshwater eel</name>
    <name type="synonym">Muraena anguilla</name>
    <dbReference type="NCBI Taxonomy" id="7936"/>
    <lineage>
        <taxon>Eukaryota</taxon>
        <taxon>Metazoa</taxon>
        <taxon>Chordata</taxon>
        <taxon>Craniata</taxon>
        <taxon>Vertebrata</taxon>
        <taxon>Euteleostomi</taxon>
        <taxon>Actinopterygii</taxon>
        <taxon>Neopterygii</taxon>
        <taxon>Teleostei</taxon>
        <taxon>Anguilliformes</taxon>
        <taxon>Anguillidae</taxon>
        <taxon>Anguilla</taxon>
    </lineage>
</organism>
<keyword evidence="2" id="KW-0472">Membrane</keyword>
<evidence type="ECO:0000313" key="3">
    <source>
        <dbReference type="EMBL" id="JAH03607.1"/>
    </source>
</evidence>
<sequence length="59" mass="6760">MPKVNQHPRAMESPHKASAKQKCLCVFEHEVMFARMDNLLILGISPSITLFNVFQFSIK</sequence>
<reference evidence="3" key="2">
    <citation type="journal article" date="2015" name="Fish Shellfish Immunol.">
        <title>Early steps in the European eel (Anguilla anguilla)-Vibrio vulnificus interaction in the gills: Role of the RtxA13 toxin.</title>
        <authorList>
            <person name="Callol A."/>
            <person name="Pajuelo D."/>
            <person name="Ebbesson L."/>
            <person name="Teles M."/>
            <person name="MacKenzie S."/>
            <person name="Amaro C."/>
        </authorList>
    </citation>
    <scope>NUCLEOTIDE SEQUENCE</scope>
</reference>
<protein>
    <submittedName>
        <fullName evidence="3">Uncharacterized protein</fullName>
    </submittedName>
</protein>
<dbReference type="EMBL" id="GBXM01104970">
    <property type="protein sequence ID" value="JAH03607.1"/>
    <property type="molecule type" value="Transcribed_RNA"/>
</dbReference>
<name>A0A0E9PH49_ANGAN</name>
<evidence type="ECO:0000256" key="2">
    <source>
        <dbReference type="SAM" id="Phobius"/>
    </source>
</evidence>